<evidence type="ECO:0000256" key="1">
    <source>
        <dbReference type="SAM" id="MobiDB-lite"/>
    </source>
</evidence>
<gene>
    <name evidence="2" type="ORF">EXIGLDRAFT_840750</name>
</gene>
<feature type="compositionally biased region" description="Polar residues" evidence="1">
    <location>
        <begin position="70"/>
        <end position="84"/>
    </location>
</feature>
<sequence>PFPPTSAAAPLSRLKLRYLLSRSDHQPVACPAACLSVLSTTSRRICSPEVPSSSRIRVKTPFRRPHATRSKSNSTCSPRLSSGPRQHRDPPVRARPEVPHGDISSRARGRSTAYIPRSACNLSPTAELVSAQRLACALGSLKTSYARRDDAARHEQYGQVRSAS</sequence>
<evidence type="ECO:0000313" key="3">
    <source>
        <dbReference type="Proteomes" id="UP000077266"/>
    </source>
</evidence>
<protein>
    <submittedName>
        <fullName evidence="2">Uncharacterized protein</fullName>
    </submittedName>
</protein>
<dbReference type="AlphaFoldDB" id="A0A165EAK9"/>
<accession>A0A165EAK9</accession>
<feature type="compositionally biased region" description="Basic and acidic residues" evidence="1">
    <location>
        <begin position="86"/>
        <end position="105"/>
    </location>
</feature>
<dbReference type="InParanoid" id="A0A165EAK9"/>
<feature type="non-terminal residue" evidence="2">
    <location>
        <position position="1"/>
    </location>
</feature>
<proteinExistence type="predicted"/>
<name>A0A165EAK9_EXIGL</name>
<dbReference type="Proteomes" id="UP000077266">
    <property type="component" value="Unassembled WGS sequence"/>
</dbReference>
<keyword evidence="3" id="KW-1185">Reference proteome</keyword>
<dbReference type="EMBL" id="KV426155">
    <property type="protein sequence ID" value="KZV86461.1"/>
    <property type="molecule type" value="Genomic_DNA"/>
</dbReference>
<feature type="region of interest" description="Disordered" evidence="1">
    <location>
        <begin position="61"/>
        <end position="110"/>
    </location>
</feature>
<reference evidence="2 3" key="1">
    <citation type="journal article" date="2016" name="Mol. Biol. Evol.">
        <title>Comparative Genomics of Early-Diverging Mushroom-Forming Fungi Provides Insights into the Origins of Lignocellulose Decay Capabilities.</title>
        <authorList>
            <person name="Nagy L.G."/>
            <person name="Riley R."/>
            <person name="Tritt A."/>
            <person name="Adam C."/>
            <person name="Daum C."/>
            <person name="Floudas D."/>
            <person name="Sun H."/>
            <person name="Yadav J.S."/>
            <person name="Pangilinan J."/>
            <person name="Larsson K.H."/>
            <person name="Matsuura K."/>
            <person name="Barry K."/>
            <person name="Labutti K."/>
            <person name="Kuo R."/>
            <person name="Ohm R.A."/>
            <person name="Bhattacharya S.S."/>
            <person name="Shirouzu T."/>
            <person name="Yoshinaga Y."/>
            <person name="Martin F.M."/>
            <person name="Grigoriev I.V."/>
            <person name="Hibbett D.S."/>
        </authorList>
    </citation>
    <scope>NUCLEOTIDE SEQUENCE [LARGE SCALE GENOMIC DNA]</scope>
    <source>
        <strain evidence="2 3">HHB12029</strain>
    </source>
</reference>
<organism evidence="2 3">
    <name type="scientific">Exidia glandulosa HHB12029</name>
    <dbReference type="NCBI Taxonomy" id="1314781"/>
    <lineage>
        <taxon>Eukaryota</taxon>
        <taxon>Fungi</taxon>
        <taxon>Dikarya</taxon>
        <taxon>Basidiomycota</taxon>
        <taxon>Agaricomycotina</taxon>
        <taxon>Agaricomycetes</taxon>
        <taxon>Auriculariales</taxon>
        <taxon>Exidiaceae</taxon>
        <taxon>Exidia</taxon>
    </lineage>
</organism>
<evidence type="ECO:0000313" key="2">
    <source>
        <dbReference type="EMBL" id="KZV86461.1"/>
    </source>
</evidence>